<dbReference type="InterPro" id="IPR014352">
    <property type="entry name" value="FERM/acyl-CoA-bd_prot_sf"/>
</dbReference>
<reference evidence="17" key="1">
    <citation type="submission" date="2021-01" db="EMBL/GenBank/DDBJ databases">
        <title>A chromosome-scale assembly of European eel, Anguilla anguilla.</title>
        <authorList>
            <person name="Henkel C."/>
            <person name="Jong-Raadsen S.A."/>
            <person name="Dufour S."/>
            <person name="Weltzien F.-A."/>
            <person name="Palstra A.P."/>
            <person name="Pelster B."/>
            <person name="Spaink H.P."/>
            <person name="Van Den Thillart G.E."/>
            <person name="Jansen H."/>
            <person name="Zahm M."/>
            <person name="Klopp C."/>
            <person name="Cedric C."/>
            <person name="Louis A."/>
            <person name="Berthelot C."/>
            <person name="Parey E."/>
            <person name="Roest Crollius H."/>
            <person name="Montfort J."/>
            <person name="Robinson-Rechavi M."/>
            <person name="Bucao C."/>
            <person name="Bouchez O."/>
            <person name="Gislard M."/>
            <person name="Lluch J."/>
            <person name="Milhes M."/>
            <person name="Lampietro C."/>
            <person name="Lopez Roques C."/>
            <person name="Donnadieu C."/>
            <person name="Braasch I."/>
            <person name="Desvignes T."/>
            <person name="Postlethwait J."/>
            <person name="Bobe J."/>
            <person name="Guiguen Y."/>
            <person name="Dirks R."/>
        </authorList>
    </citation>
    <scope>NUCLEOTIDE SEQUENCE</scope>
    <source>
        <strain evidence="17">Tag_6206</strain>
        <tissue evidence="17">Liver</tissue>
    </source>
</reference>
<proteinExistence type="inferred from homology"/>
<evidence type="ECO:0000313" key="18">
    <source>
        <dbReference type="Proteomes" id="UP001044222"/>
    </source>
</evidence>
<dbReference type="InterPro" id="IPR022408">
    <property type="entry name" value="Acyl-CoA-binding_prot_CS"/>
</dbReference>
<evidence type="ECO:0000256" key="15">
    <source>
        <dbReference type="SAM" id="Phobius"/>
    </source>
</evidence>
<evidence type="ECO:0000256" key="12">
    <source>
        <dbReference type="PIRSR" id="PIRSR002412-1"/>
    </source>
</evidence>
<dbReference type="GO" id="GO:0005777">
    <property type="term" value="C:peroxisome"/>
    <property type="evidence" value="ECO:0007669"/>
    <property type="project" value="TreeGrafter"/>
</dbReference>
<keyword evidence="18" id="KW-1185">Reference proteome</keyword>
<keyword evidence="5 15" id="KW-1133">Transmembrane helix</keyword>
<evidence type="ECO:0000256" key="5">
    <source>
        <dbReference type="ARBA" id="ARBA00022989"/>
    </source>
</evidence>
<dbReference type="Proteomes" id="UP001044222">
    <property type="component" value="Chromosome 9"/>
</dbReference>
<dbReference type="EMBL" id="JAFIRN010000009">
    <property type="protein sequence ID" value="KAG5841975.1"/>
    <property type="molecule type" value="Genomic_DNA"/>
</dbReference>
<evidence type="ECO:0000256" key="4">
    <source>
        <dbReference type="ARBA" id="ARBA00022692"/>
    </source>
</evidence>
<evidence type="ECO:0000256" key="10">
    <source>
        <dbReference type="ARBA" id="ARBA00025481"/>
    </source>
</evidence>
<evidence type="ECO:0000256" key="1">
    <source>
        <dbReference type="ARBA" id="ARBA00004167"/>
    </source>
</evidence>
<dbReference type="SUPFAM" id="SSF47027">
    <property type="entry name" value="Acyl-CoA binding protein"/>
    <property type="match status" value="1"/>
</dbReference>
<protein>
    <recommendedName>
        <fullName evidence="11">Acyl-CoA-binding domain-containing protein 5</fullName>
    </recommendedName>
</protein>
<evidence type="ECO:0000256" key="11">
    <source>
        <dbReference type="PIRNR" id="PIRNR002412"/>
    </source>
</evidence>
<dbReference type="PROSITE" id="PS00880">
    <property type="entry name" value="ACB_1"/>
    <property type="match status" value="1"/>
</dbReference>
<evidence type="ECO:0000259" key="16">
    <source>
        <dbReference type="PROSITE" id="PS51228"/>
    </source>
</evidence>
<evidence type="ECO:0000256" key="8">
    <source>
        <dbReference type="ARBA" id="ARBA00023121"/>
    </source>
</evidence>
<dbReference type="PANTHER" id="PTHR23310:SF6">
    <property type="entry name" value="ACYL-COA-BINDING DOMAIN-CONTAINING PROTEIN 5"/>
    <property type="match status" value="1"/>
</dbReference>
<feature type="compositionally biased region" description="Basic and acidic residues" evidence="14">
    <location>
        <begin position="169"/>
        <end position="179"/>
    </location>
</feature>
<keyword evidence="7 13" id="KW-0175">Coiled coil</keyword>
<feature type="binding site" evidence="12">
    <location>
        <position position="103"/>
    </location>
    <ligand>
        <name>an acyl-CoA</name>
        <dbReference type="ChEBI" id="CHEBI:58342"/>
    </ligand>
</feature>
<keyword evidence="8 11" id="KW-0446">Lipid-binding</keyword>
<comment type="function">
    <text evidence="10">Acyl-CoA binding protein which acts as the peroxisome receptor for pexophagy but is dispensable for aggrephagy and nonselective autophagy. Binds medium- and long-chain acyl-CoA esters.</text>
</comment>
<keyword evidence="9 15" id="KW-0472">Membrane</keyword>
<sequence length="514" mass="56114">MSAYKGQDICSRHLTLCVTMAEEKPIYEIRFDAAVKVIQSLPRNGPFQPSNEMMLKFYSYYKQATQGPCTTPRPGFWDPVGKVKWDAWNSLGDMSKEKAMIAYVDEMKLILETIPVTEQVMELLGVLGPFYDVVENRVEEIKEACEEPDQTSGFGNAITPPSKNGPKNIESDGKAKDSEDVSNASVDSGGSEEEEEKEDDDEEDDDDKEMEEEKEILTERLKVEESMVKSQVVLSNGNVEHSVSSLTNGTHSSLSSDFTEDDLQCILEPAVQLCDTNGPLSDHSEEVTGLLQLASDSDGEVYCDSMEQFGLEEGSVVLVNHSLETGEVTHPSSVAQGIPGEACRTDDPQGGDGSVQDGGEDWASGGPTAQRGRLSTGEHNTSLVRRGRGSRLSGSGSGVGPPVSLLGGGGDGERRGSEGGVEGTLNEQIATALARLQEDMQSVLQRLQTLEALTASQTRSLSLQQNYAPLPGTKKPPWWPFDVPPGAVAFAVVWPFVVHWLVWLYFQRRRRKMN</sequence>
<evidence type="ECO:0000256" key="2">
    <source>
        <dbReference type="ARBA" id="ARBA00010310"/>
    </source>
</evidence>
<feature type="transmembrane region" description="Helical" evidence="15">
    <location>
        <begin position="486"/>
        <end position="506"/>
    </location>
</feature>
<dbReference type="InterPro" id="IPR035984">
    <property type="entry name" value="Acyl-CoA-binding_sf"/>
</dbReference>
<dbReference type="GO" id="GO:0000062">
    <property type="term" value="F:fatty-acyl-CoA binding"/>
    <property type="evidence" value="ECO:0007669"/>
    <property type="project" value="InterPro"/>
</dbReference>
<evidence type="ECO:0000256" key="9">
    <source>
        <dbReference type="ARBA" id="ARBA00023136"/>
    </source>
</evidence>
<organism evidence="17 18">
    <name type="scientific">Anguilla anguilla</name>
    <name type="common">European freshwater eel</name>
    <name type="synonym">Muraena anguilla</name>
    <dbReference type="NCBI Taxonomy" id="7936"/>
    <lineage>
        <taxon>Eukaryota</taxon>
        <taxon>Metazoa</taxon>
        <taxon>Chordata</taxon>
        <taxon>Craniata</taxon>
        <taxon>Vertebrata</taxon>
        <taxon>Euteleostomi</taxon>
        <taxon>Actinopterygii</taxon>
        <taxon>Neopterygii</taxon>
        <taxon>Teleostei</taxon>
        <taxon>Anguilliformes</taxon>
        <taxon>Anguillidae</taxon>
        <taxon>Anguilla</taxon>
    </lineage>
</organism>
<dbReference type="PROSITE" id="PS51228">
    <property type="entry name" value="ACB_2"/>
    <property type="match status" value="1"/>
</dbReference>
<dbReference type="GO" id="GO:0006631">
    <property type="term" value="P:fatty acid metabolic process"/>
    <property type="evidence" value="ECO:0007669"/>
    <property type="project" value="TreeGrafter"/>
</dbReference>
<evidence type="ECO:0000256" key="3">
    <source>
        <dbReference type="ARBA" id="ARBA00022448"/>
    </source>
</evidence>
<comment type="caution">
    <text evidence="17">The sequence shown here is derived from an EMBL/GenBank/DDBJ whole genome shotgun (WGS) entry which is preliminary data.</text>
</comment>
<dbReference type="PIRSF" id="PIRSF002412">
    <property type="entry name" value="MA_DBI"/>
    <property type="match status" value="1"/>
</dbReference>
<feature type="region of interest" description="Disordered" evidence="14">
    <location>
        <begin position="330"/>
        <end position="423"/>
    </location>
</feature>
<dbReference type="GO" id="GO:0000425">
    <property type="term" value="P:pexophagy"/>
    <property type="evidence" value="ECO:0007669"/>
    <property type="project" value="InterPro"/>
</dbReference>
<dbReference type="AlphaFoldDB" id="A0A9D3M732"/>
<dbReference type="Pfam" id="PF00887">
    <property type="entry name" value="ACBP"/>
    <property type="match status" value="1"/>
</dbReference>
<comment type="similarity">
    <text evidence="2">Belongs to the ATG37 family.</text>
</comment>
<accession>A0A9D3M732</accession>
<name>A0A9D3M732_ANGAN</name>
<dbReference type="InterPro" id="IPR016347">
    <property type="entry name" value="ACBD5"/>
</dbReference>
<dbReference type="CDD" id="cd00435">
    <property type="entry name" value="ACBP"/>
    <property type="match status" value="1"/>
</dbReference>
<dbReference type="PANTHER" id="PTHR23310">
    <property type="entry name" value="ACYL-COA-BINDING PROTEIN, ACBP"/>
    <property type="match status" value="1"/>
</dbReference>
<comment type="subcellular location">
    <subcellularLocation>
        <location evidence="1">Membrane</location>
        <topology evidence="1">Single-pass membrane protein</topology>
    </subcellularLocation>
</comment>
<evidence type="ECO:0000256" key="6">
    <source>
        <dbReference type="ARBA" id="ARBA00023006"/>
    </source>
</evidence>
<feature type="compositionally biased region" description="Low complexity" evidence="14">
    <location>
        <begin position="390"/>
        <end position="405"/>
    </location>
</feature>
<evidence type="ECO:0000256" key="7">
    <source>
        <dbReference type="ARBA" id="ARBA00023054"/>
    </source>
</evidence>
<feature type="compositionally biased region" description="Polar residues" evidence="14">
    <location>
        <begin position="150"/>
        <end position="162"/>
    </location>
</feature>
<feature type="region of interest" description="Disordered" evidence="14">
    <location>
        <begin position="145"/>
        <end position="222"/>
    </location>
</feature>
<keyword evidence="6" id="KW-0072">Autophagy</keyword>
<keyword evidence="4 15" id="KW-0812">Transmembrane</keyword>
<keyword evidence="3 11" id="KW-0813">Transport</keyword>
<feature type="binding site" evidence="12">
    <location>
        <position position="84"/>
    </location>
    <ligand>
        <name>an acyl-CoA</name>
        <dbReference type="ChEBI" id="CHEBI:58342"/>
    </ligand>
</feature>
<evidence type="ECO:0000256" key="13">
    <source>
        <dbReference type="SAM" id="Coils"/>
    </source>
</evidence>
<feature type="domain" description="ACB" evidence="16">
    <location>
        <begin position="27"/>
        <end position="116"/>
    </location>
</feature>
<dbReference type="Gene3D" id="1.20.80.10">
    <property type="match status" value="1"/>
</dbReference>
<dbReference type="InterPro" id="IPR000582">
    <property type="entry name" value="Acyl-CoA-binding_protein"/>
</dbReference>
<evidence type="ECO:0000256" key="14">
    <source>
        <dbReference type="SAM" id="MobiDB-lite"/>
    </source>
</evidence>
<feature type="coiled-coil region" evidence="13">
    <location>
        <begin position="426"/>
        <end position="453"/>
    </location>
</feature>
<gene>
    <name evidence="17" type="ORF">ANANG_G00172780</name>
</gene>
<evidence type="ECO:0000313" key="17">
    <source>
        <dbReference type="EMBL" id="KAG5841975.1"/>
    </source>
</evidence>
<dbReference type="PRINTS" id="PR00689">
    <property type="entry name" value="ACOABINDINGP"/>
</dbReference>
<dbReference type="GO" id="GO:0016020">
    <property type="term" value="C:membrane"/>
    <property type="evidence" value="ECO:0007669"/>
    <property type="project" value="UniProtKB-SubCell"/>
</dbReference>
<dbReference type="FunFam" id="1.20.80.10:FF:000010">
    <property type="entry name" value="Acyl-CoA-binding domain-containing protein 5"/>
    <property type="match status" value="1"/>
</dbReference>
<feature type="compositionally biased region" description="Acidic residues" evidence="14">
    <location>
        <begin position="190"/>
        <end position="214"/>
    </location>
</feature>
<feature type="binding site" evidence="12">
    <location>
        <begin position="58"/>
        <end position="62"/>
    </location>
    <ligand>
        <name>an acyl-CoA</name>
        <dbReference type="ChEBI" id="CHEBI:58342"/>
    </ligand>
</feature>
<feature type="binding site" evidence="12">
    <location>
        <begin position="38"/>
        <end position="47"/>
    </location>
    <ligand>
        <name>an acyl-CoA</name>
        <dbReference type="ChEBI" id="CHEBI:58342"/>
    </ligand>
</feature>